<dbReference type="PANTHER" id="PTHR43047">
    <property type="entry name" value="TWO-COMPONENT HISTIDINE PROTEIN KINASE"/>
    <property type="match status" value="1"/>
</dbReference>
<evidence type="ECO:0000259" key="8">
    <source>
        <dbReference type="PROSITE" id="PS50109"/>
    </source>
</evidence>
<dbReference type="InterPro" id="IPR001789">
    <property type="entry name" value="Sig_transdc_resp-reg_receiver"/>
</dbReference>
<keyword evidence="4" id="KW-0808">Transferase</keyword>
<evidence type="ECO:0000256" key="3">
    <source>
        <dbReference type="ARBA" id="ARBA00022553"/>
    </source>
</evidence>
<dbReference type="SUPFAM" id="SSF47384">
    <property type="entry name" value="Homodimeric domain of signal transducing histidine kinase"/>
    <property type="match status" value="1"/>
</dbReference>
<keyword evidence="6" id="KW-0902">Two-component regulatory system</keyword>
<evidence type="ECO:0000256" key="4">
    <source>
        <dbReference type="ARBA" id="ARBA00022679"/>
    </source>
</evidence>
<feature type="domain" description="Response regulatory" evidence="9">
    <location>
        <begin position="479"/>
        <end position="595"/>
    </location>
</feature>
<evidence type="ECO:0000256" key="2">
    <source>
        <dbReference type="ARBA" id="ARBA00012438"/>
    </source>
</evidence>
<dbReference type="CDD" id="cd16922">
    <property type="entry name" value="HATPase_EvgS-ArcB-TorS-like"/>
    <property type="match status" value="1"/>
</dbReference>
<dbReference type="Gene3D" id="1.10.287.130">
    <property type="match status" value="1"/>
</dbReference>
<dbReference type="InterPro" id="IPR003594">
    <property type="entry name" value="HATPase_dom"/>
</dbReference>
<dbReference type="Gene3D" id="3.40.50.2300">
    <property type="match status" value="1"/>
</dbReference>
<dbReference type="InterPro" id="IPR005467">
    <property type="entry name" value="His_kinase_dom"/>
</dbReference>
<reference evidence="10 11" key="1">
    <citation type="journal article" date="2020" name="ISME J.">
        <title>Comparative genomics reveals insights into cyanobacterial evolution and habitat adaptation.</title>
        <authorList>
            <person name="Chen M.Y."/>
            <person name="Teng W.K."/>
            <person name="Zhao L."/>
            <person name="Hu C.X."/>
            <person name="Zhou Y.K."/>
            <person name="Han B.P."/>
            <person name="Song L.R."/>
            <person name="Shu W.S."/>
        </authorList>
    </citation>
    <scope>NUCLEOTIDE SEQUENCE [LARGE SCALE GENOMIC DNA]</scope>
    <source>
        <strain evidence="10 11">FACHB-288</strain>
    </source>
</reference>
<dbReference type="NCBIfam" id="NF038297">
    <property type="entry name" value="hybrid_HK_HrmK"/>
    <property type="match status" value="1"/>
</dbReference>
<sequence length="598" mass="66504">MQQYSSLPEQNSPIDATPTLLTTIQQLSTELWLERSLNQLQSNLNDCLLSACTTLPQQRSPEADIFQILVNDLNFALNSSKVAIALFQPQEITGRVCYVSPSSSRRTQLPHLETISKKGKKLRLRLDEPIELEDLQHLEHQQPPSAWQLSDDSGGMIAWLIIVTTSKRLDGDPAKALEAQMKPQLVARAVKYCNVALAQLRQLQSWQQKSQYLSSSNRELERTNQLKNQFLANTSHEIRTPLSSIIGFTHLLLAQSYDPTKERHQEYLNIIQSSGKHLLALINDILDLSKIEANQLEVEWGVVNLPTLCRNVMALVKEKAANKGLKLLLDIDPNVTTLVADSLRLKQMLLNLLFNALKFTTTGSVGLRVLAKGSFVHFTVWDTGTGISPEDQAKLFQPYFQTANSIAKSEGTGLGLAVTRKLAEVHGGSVEVESELNRGSRFTIILPLNPVGDLEGIESEVSDLSALPPIIHAPSSFIDILLVENDLNNAKLMQIYLEKLGYQVTWAKNAAEMWEYLENLTPAVILMDVNLPDDSGLNLVRQLRENQQYSETPIIAQTAMAMTGDRDTCLAAGVNDYISKPIDLPLLANLVAKYSKPE</sequence>
<dbReference type="Pfam" id="PF02518">
    <property type="entry name" value="HATPase_c"/>
    <property type="match status" value="1"/>
</dbReference>
<dbReference type="PROSITE" id="PS50109">
    <property type="entry name" value="HIS_KIN"/>
    <property type="match status" value="1"/>
</dbReference>
<dbReference type="Proteomes" id="UP000658514">
    <property type="component" value="Unassembled WGS sequence"/>
</dbReference>
<evidence type="ECO:0000313" key="11">
    <source>
        <dbReference type="Proteomes" id="UP000658514"/>
    </source>
</evidence>
<feature type="domain" description="Histidine kinase" evidence="8">
    <location>
        <begin position="233"/>
        <end position="450"/>
    </location>
</feature>
<evidence type="ECO:0000256" key="6">
    <source>
        <dbReference type="ARBA" id="ARBA00023012"/>
    </source>
</evidence>
<dbReference type="PROSITE" id="PS50110">
    <property type="entry name" value="RESPONSE_REGULATORY"/>
    <property type="match status" value="1"/>
</dbReference>
<dbReference type="SMART" id="SM00387">
    <property type="entry name" value="HATPase_c"/>
    <property type="match status" value="1"/>
</dbReference>
<protein>
    <recommendedName>
        <fullName evidence="2">histidine kinase</fullName>
        <ecNumber evidence="2">2.7.13.3</ecNumber>
    </recommendedName>
</protein>
<feature type="modified residue" description="4-aspartylphosphate" evidence="7">
    <location>
        <position position="528"/>
    </location>
</feature>
<dbReference type="CDD" id="cd00082">
    <property type="entry name" value="HisKA"/>
    <property type="match status" value="1"/>
</dbReference>
<dbReference type="SUPFAM" id="SSF55874">
    <property type="entry name" value="ATPase domain of HSP90 chaperone/DNA topoisomerase II/histidine kinase"/>
    <property type="match status" value="1"/>
</dbReference>
<dbReference type="PANTHER" id="PTHR43047:SF63">
    <property type="entry name" value="HISTIDINE KINASE"/>
    <property type="match status" value="1"/>
</dbReference>
<dbReference type="InterPro" id="IPR036890">
    <property type="entry name" value="HATPase_C_sf"/>
</dbReference>
<dbReference type="InterPro" id="IPR011006">
    <property type="entry name" value="CheY-like_superfamily"/>
</dbReference>
<name>A0ABR8ADC4_9CYAN</name>
<organism evidence="10 11">
    <name type="scientific">Calothrix parietina FACHB-288</name>
    <dbReference type="NCBI Taxonomy" id="2692896"/>
    <lineage>
        <taxon>Bacteria</taxon>
        <taxon>Bacillati</taxon>
        <taxon>Cyanobacteriota</taxon>
        <taxon>Cyanophyceae</taxon>
        <taxon>Nostocales</taxon>
        <taxon>Calotrichaceae</taxon>
        <taxon>Calothrix</taxon>
    </lineage>
</organism>
<dbReference type="InterPro" id="IPR004358">
    <property type="entry name" value="Sig_transdc_His_kin-like_C"/>
</dbReference>
<dbReference type="InterPro" id="IPR003661">
    <property type="entry name" value="HisK_dim/P_dom"/>
</dbReference>
<evidence type="ECO:0000259" key="9">
    <source>
        <dbReference type="PROSITE" id="PS50110"/>
    </source>
</evidence>
<dbReference type="Gene3D" id="3.30.565.10">
    <property type="entry name" value="Histidine kinase-like ATPase, C-terminal domain"/>
    <property type="match status" value="1"/>
</dbReference>
<dbReference type="SUPFAM" id="SSF52172">
    <property type="entry name" value="CheY-like"/>
    <property type="match status" value="1"/>
</dbReference>
<keyword evidence="3 7" id="KW-0597">Phosphoprotein</keyword>
<dbReference type="EMBL" id="JACJQH010000027">
    <property type="protein sequence ID" value="MBD2197348.1"/>
    <property type="molecule type" value="Genomic_DNA"/>
</dbReference>
<evidence type="ECO:0000256" key="1">
    <source>
        <dbReference type="ARBA" id="ARBA00000085"/>
    </source>
</evidence>
<dbReference type="EC" id="2.7.13.3" evidence="2"/>
<dbReference type="PRINTS" id="PR00344">
    <property type="entry name" value="BCTRLSENSOR"/>
</dbReference>
<dbReference type="SMART" id="SM00448">
    <property type="entry name" value="REC"/>
    <property type="match status" value="1"/>
</dbReference>
<evidence type="ECO:0000256" key="7">
    <source>
        <dbReference type="PROSITE-ProRule" id="PRU00169"/>
    </source>
</evidence>
<dbReference type="RefSeq" id="WP_190548836.1">
    <property type="nucleotide sequence ID" value="NZ_CAWPNO010000059.1"/>
</dbReference>
<comment type="caution">
    <text evidence="10">The sequence shown here is derived from an EMBL/GenBank/DDBJ whole genome shotgun (WGS) entry which is preliminary data.</text>
</comment>
<keyword evidence="5" id="KW-0418">Kinase</keyword>
<dbReference type="InterPro" id="IPR036097">
    <property type="entry name" value="HisK_dim/P_sf"/>
</dbReference>
<accession>A0ABR8ADC4</accession>
<keyword evidence="11" id="KW-1185">Reference proteome</keyword>
<evidence type="ECO:0000256" key="5">
    <source>
        <dbReference type="ARBA" id="ARBA00022777"/>
    </source>
</evidence>
<gene>
    <name evidence="10" type="ORF">H6G24_17885</name>
</gene>
<dbReference type="Pfam" id="PF00072">
    <property type="entry name" value="Response_reg"/>
    <property type="match status" value="1"/>
</dbReference>
<dbReference type="SMART" id="SM00388">
    <property type="entry name" value="HisKA"/>
    <property type="match status" value="1"/>
</dbReference>
<dbReference type="Pfam" id="PF00512">
    <property type="entry name" value="HisKA"/>
    <property type="match status" value="1"/>
</dbReference>
<proteinExistence type="predicted"/>
<comment type="catalytic activity">
    <reaction evidence="1">
        <text>ATP + protein L-histidine = ADP + protein N-phospho-L-histidine.</text>
        <dbReference type="EC" id="2.7.13.3"/>
    </reaction>
</comment>
<evidence type="ECO:0000313" key="10">
    <source>
        <dbReference type="EMBL" id="MBD2197348.1"/>
    </source>
</evidence>